<dbReference type="InterPro" id="IPR001878">
    <property type="entry name" value="Znf_CCHC"/>
</dbReference>
<dbReference type="GO" id="GO:0003676">
    <property type="term" value="F:nucleic acid binding"/>
    <property type="evidence" value="ECO:0007669"/>
    <property type="project" value="InterPro"/>
</dbReference>
<evidence type="ECO:0000256" key="1">
    <source>
        <dbReference type="PROSITE-ProRule" id="PRU00047"/>
    </source>
</evidence>
<dbReference type="SUPFAM" id="SSF57756">
    <property type="entry name" value="Retrovirus zinc finger-like domains"/>
    <property type="match status" value="1"/>
</dbReference>
<dbReference type="InterPro" id="IPR043502">
    <property type="entry name" value="DNA/RNA_pol_sf"/>
</dbReference>
<dbReference type="EMBL" id="JACMSC010000005">
    <property type="protein sequence ID" value="KAG6521167.1"/>
    <property type="molecule type" value="Genomic_DNA"/>
</dbReference>
<evidence type="ECO:0000259" key="2">
    <source>
        <dbReference type="PROSITE" id="PS50158"/>
    </source>
</evidence>
<sequence>MKTRFTLFRGDLDPSMALMDRDYGAYFLLYGLLRVGESRATIYWMKLMPGGLLSSIIELAQQRYPDRKRKHTGRHRCPRDSATDASSCRSRQFFRALRPRKSCGSRDHLASVCFYCKLPGHQSRDCQLKAQDTARGQSSQSGAYRGGRSPIFTTQVGAASARFGMLGQSTPGFRAPAVLLETLLSDLQFDRRNKYPLPRIEDLFDQLSVFMDLMNRIFLEYLDQFVIVFIDDILVYSLRGGACTTSSVLEILRRHQQTRTPSRPEIRSFWDWRILPTLCRGLRVAMPPTRLTRKGVKFIWSEDCGTSFREKRRLVSAPVLVLSFGEDGFVLYTDAASLWFGALLDATAE</sequence>
<dbReference type="GO" id="GO:0008270">
    <property type="term" value="F:zinc ion binding"/>
    <property type="evidence" value="ECO:0007669"/>
    <property type="project" value="UniProtKB-KW"/>
</dbReference>
<dbReference type="Gene3D" id="3.30.70.270">
    <property type="match status" value="1"/>
</dbReference>
<reference evidence="3 4" key="1">
    <citation type="submission" date="2020-08" db="EMBL/GenBank/DDBJ databases">
        <title>Plant Genome Project.</title>
        <authorList>
            <person name="Zhang R.-G."/>
        </authorList>
    </citation>
    <scope>NUCLEOTIDE SEQUENCE [LARGE SCALE GENOMIC DNA]</scope>
    <source>
        <tissue evidence="3">Rhizome</tissue>
    </source>
</reference>
<dbReference type="PROSITE" id="PS50158">
    <property type="entry name" value="ZF_CCHC"/>
    <property type="match status" value="1"/>
</dbReference>
<protein>
    <recommendedName>
        <fullName evidence="2">CCHC-type domain-containing protein</fullName>
    </recommendedName>
</protein>
<dbReference type="AlphaFoldDB" id="A0A8J5H7N0"/>
<dbReference type="SMART" id="SM00343">
    <property type="entry name" value="ZnF_C2HC"/>
    <property type="match status" value="1"/>
</dbReference>
<keyword evidence="1" id="KW-0479">Metal-binding</keyword>
<dbReference type="InterPro" id="IPR043128">
    <property type="entry name" value="Rev_trsase/Diguanyl_cyclase"/>
</dbReference>
<dbReference type="InterPro" id="IPR053134">
    <property type="entry name" value="RNA-dir_DNA_polymerase"/>
</dbReference>
<gene>
    <name evidence="3" type="ORF">ZIOFF_018233</name>
</gene>
<dbReference type="Proteomes" id="UP000734854">
    <property type="component" value="Unassembled WGS sequence"/>
</dbReference>
<organism evidence="3 4">
    <name type="scientific">Zingiber officinale</name>
    <name type="common">Ginger</name>
    <name type="synonym">Amomum zingiber</name>
    <dbReference type="NCBI Taxonomy" id="94328"/>
    <lineage>
        <taxon>Eukaryota</taxon>
        <taxon>Viridiplantae</taxon>
        <taxon>Streptophyta</taxon>
        <taxon>Embryophyta</taxon>
        <taxon>Tracheophyta</taxon>
        <taxon>Spermatophyta</taxon>
        <taxon>Magnoliopsida</taxon>
        <taxon>Liliopsida</taxon>
        <taxon>Zingiberales</taxon>
        <taxon>Zingiberaceae</taxon>
        <taxon>Zingiber</taxon>
    </lineage>
</organism>
<proteinExistence type="predicted"/>
<dbReference type="Pfam" id="PF00098">
    <property type="entry name" value="zf-CCHC"/>
    <property type="match status" value="1"/>
</dbReference>
<dbReference type="PANTHER" id="PTHR24559">
    <property type="entry name" value="TRANSPOSON TY3-I GAG-POL POLYPROTEIN"/>
    <property type="match status" value="1"/>
</dbReference>
<name>A0A8J5H7N0_ZINOF</name>
<dbReference type="PANTHER" id="PTHR24559:SF444">
    <property type="entry name" value="REVERSE TRANSCRIPTASE DOMAIN-CONTAINING PROTEIN"/>
    <property type="match status" value="1"/>
</dbReference>
<keyword evidence="1" id="KW-0862">Zinc</keyword>
<evidence type="ECO:0000313" key="4">
    <source>
        <dbReference type="Proteomes" id="UP000734854"/>
    </source>
</evidence>
<keyword evidence="1" id="KW-0863">Zinc-finger</keyword>
<evidence type="ECO:0000313" key="3">
    <source>
        <dbReference type="EMBL" id="KAG6521167.1"/>
    </source>
</evidence>
<accession>A0A8J5H7N0</accession>
<dbReference type="InterPro" id="IPR036875">
    <property type="entry name" value="Znf_CCHC_sf"/>
</dbReference>
<comment type="caution">
    <text evidence="3">The sequence shown here is derived from an EMBL/GenBank/DDBJ whole genome shotgun (WGS) entry which is preliminary data.</text>
</comment>
<dbReference type="SUPFAM" id="SSF56672">
    <property type="entry name" value="DNA/RNA polymerases"/>
    <property type="match status" value="1"/>
</dbReference>
<feature type="domain" description="CCHC-type" evidence="2">
    <location>
        <begin position="113"/>
        <end position="126"/>
    </location>
</feature>
<keyword evidence="4" id="KW-1185">Reference proteome</keyword>